<comment type="caution">
    <text evidence="1">The sequence shown here is derived from an EMBL/GenBank/DDBJ whole genome shotgun (WGS) entry which is preliminary data.</text>
</comment>
<accession>A0A8J6IY95</accession>
<keyword evidence="2" id="KW-1185">Reference proteome</keyword>
<dbReference type="Proteomes" id="UP000628736">
    <property type="component" value="Unassembled WGS sequence"/>
</dbReference>
<sequence length="97" mass="11148">MAKKKLPGREDILERMWKLANARVEDAVRLACWPEEEPGRLEKLELDGLTEFKRGANGVIELKFTDRARLLELLLDAAEHSGQEQVDRFLQAMEGQE</sequence>
<name>A0A8J6IY95_9FIRM</name>
<reference evidence="1" key="1">
    <citation type="submission" date="2020-08" db="EMBL/GenBank/DDBJ databases">
        <title>Genome public.</title>
        <authorList>
            <person name="Liu C."/>
            <person name="Sun Q."/>
        </authorList>
    </citation>
    <scope>NUCLEOTIDE SEQUENCE</scope>
    <source>
        <strain evidence="1">NSJ-23</strain>
    </source>
</reference>
<evidence type="ECO:0000313" key="1">
    <source>
        <dbReference type="EMBL" id="MBC5722905.1"/>
    </source>
</evidence>
<organism evidence="1 2">
    <name type="scientific">Flintibacter hominis</name>
    <dbReference type="NCBI Taxonomy" id="2763048"/>
    <lineage>
        <taxon>Bacteria</taxon>
        <taxon>Bacillati</taxon>
        <taxon>Bacillota</taxon>
        <taxon>Clostridia</taxon>
        <taxon>Eubacteriales</taxon>
        <taxon>Flintibacter</taxon>
    </lineage>
</organism>
<dbReference type="RefSeq" id="WP_147572341.1">
    <property type="nucleotide sequence ID" value="NZ_JACOPO010000005.1"/>
</dbReference>
<dbReference type="AlphaFoldDB" id="A0A8J6IY95"/>
<proteinExistence type="predicted"/>
<dbReference type="EMBL" id="JACOPO010000005">
    <property type="protein sequence ID" value="MBC5722905.1"/>
    <property type="molecule type" value="Genomic_DNA"/>
</dbReference>
<protein>
    <submittedName>
        <fullName evidence="1">XRE family transcriptional regulator</fullName>
    </submittedName>
</protein>
<evidence type="ECO:0000313" key="2">
    <source>
        <dbReference type="Proteomes" id="UP000628736"/>
    </source>
</evidence>
<gene>
    <name evidence="1" type="ORF">H8S11_08785</name>
</gene>